<gene>
    <name evidence="1" type="ORF">HZA61_02730</name>
</gene>
<dbReference type="InterPro" id="IPR006311">
    <property type="entry name" value="TAT_signal"/>
</dbReference>
<protein>
    <submittedName>
        <fullName evidence="1">Uncharacterized protein</fullName>
    </submittedName>
</protein>
<evidence type="ECO:0000313" key="1">
    <source>
        <dbReference type="EMBL" id="MBI5168380.1"/>
    </source>
</evidence>
<accession>A0A933SBU1</accession>
<evidence type="ECO:0000313" key="2">
    <source>
        <dbReference type="Proteomes" id="UP000696931"/>
    </source>
</evidence>
<dbReference type="AlphaFoldDB" id="A0A933SBU1"/>
<dbReference type="EMBL" id="JACRIW010000020">
    <property type="protein sequence ID" value="MBI5168380.1"/>
    <property type="molecule type" value="Genomic_DNA"/>
</dbReference>
<proteinExistence type="predicted"/>
<dbReference type="PROSITE" id="PS51318">
    <property type="entry name" value="TAT"/>
    <property type="match status" value="1"/>
</dbReference>
<name>A0A933SBU1_UNCEI</name>
<comment type="caution">
    <text evidence="1">The sequence shown here is derived from an EMBL/GenBank/DDBJ whole genome shotgun (WGS) entry which is preliminary data.</text>
</comment>
<reference evidence="1" key="1">
    <citation type="submission" date="2020-07" db="EMBL/GenBank/DDBJ databases">
        <title>Huge and variable diversity of episymbiotic CPR bacteria and DPANN archaea in groundwater ecosystems.</title>
        <authorList>
            <person name="He C.Y."/>
            <person name="Keren R."/>
            <person name="Whittaker M."/>
            <person name="Farag I.F."/>
            <person name="Doudna J."/>
            <person name="Cate J.H.D."/>
            <person name="Banfield J.F."/>
        </authorList>
    </citation>
    <scope>NUCLEOTIDE SEQUENCE</scope>
    <source>
        <strain evidence="1">NC_groundwater_1813_Pr3_B-0.1um_71_17</strain>
    </source>
</reference>
<organism evidence="1 2">
    <name type="scientific">Eiseniibacteriota bacterium</name>
    <dbReference type="NCBI Taxonomy" id="2212470"/>
    <lineage>
        <taxon>Bacteria</taxon>
        <taxon>Candidatus Eiseniibacteriota</taxon>
    </lineage>
</organism>
<sequence>MPITRRTFLARTALVAGAFAAWGLSGERLRWLVSGALAPAPVGPLRESAAEVLRLTVVALLDARVETGHYVARFRWRAEHVSGARALYERFERAMDRAARAAGETSFRAARPETRRRLLEAVRLEGGATRVRRTLLDRDALRFARWVTRDVFECFAATDAWVLAGYDAWPGMPRAIARVAKPAKPDGPGGAS</sequence>
<dbReference type="Proteomes" id="UP000696931">
    <property type="component" value="Unassembled WGS sequence"/>
</dbReference>